<gene>
    <name evidence="1" type="ORF">BWD14_19170</name>
</gene>
<reference evidence="1 2" key="1">
    <citation type="submission" date="2017-01" db="EMBL/GenBank/DDBJ databases">
        <title>Comparative genomic analysis of Brazilian Leptospira santarosai.</title>
        <authorList>
            <person name="Moreno L.Z."/>
            <person name="Miraglia F."/>
            <person name="Kremer F.S."/>
            <person name="Eslabao M.R."/>
            <person name="Lilenbaum W."/>
            <person name="Dellagostin O.A."/>
            <person name="Moreno A.M."/>
        </authorList>
    </citation>
    <scope>NUCLEOTIDE SEQUENCE [LARGE SCALE GENOMIC DNA]</scope>
    <source>
        <strain evidence="1 2">M52/8-19</strain>
    </source>
</reference>
<evidence type="ECO:0000313" key="1">
    <source>
        <dbReference type="EMBL" id="ONF90897.1"/>
    </source>
</evidence>
<dbReference type="AlphaFoldDB" id="A0AB73LKG4"/>
<name>A0AB73LKG4_9LEPT</name>
<dbReference type="RefSeq" id="WP_046944491.1">
    <property type="nucleotide sequence ID" value="NZ_MTSU01000032.1"/>
</dbReference>
<sequence>MQITSLFKNKLVLLIATFLFVTPIFSNPKIGNLSGRILYLSIYDGRDRLITRTQLNPGEQVTLGACDQFIVYGDAEPPTKMLKFSSCDRVAHIDESLTARRAD</sequence>
<proteinExistence type="predicted"/>
<comment type="caution">
    <text evidence="1">The sequence shown here is derived from an EMBL/GenBank/DDBJ whole genome shotgun (WGS) entry which is preliminary data.</text>
</comment>
<dbReference type="Proteomes" id="UP000189337">
    <property type="component" value="Unassembled WGS sequence"/>
</dbReference>
<evidence type="ECO:0000313" key="2">
    <source>
        <dbReference type="Proteomes" id="UP000189337"/>
    </source>
</evidence>
<accession>A0AB73LKG4</accession>
<dbReference type="EMBL" id="MTSU01000032">
    <property type="protein sequence ID" value="ONF90897.1"/>
    <property type="molecule type" value="Genomic_DNA"/>
</dbReference>
<organism evidence="1 2">
    <name type="scientific">Leptospira santarosai</name>
    <dbReference type="NCBI Taxonomy" id="28183"/>
    <lineage>
        <taxon>Bacteria</taxon>
        <taxon>Pseudomonadati</taxon>
        <taxon>Spirochaetota</taxon>
        <taxon>Spirochaetia</taxon>
        <taxon>Leptospirales</taxon>
        <taxon>Leptospiraceae</taxon>
        <taxon>Leptospira</taxon>
    </lineage>
</organism>
<protein>
    <submittedName>
        <fullName evidence="1">Uncharacterized protein</fullName>
    </submittedName>
</protein>